<evidence type="ECO:0000313" key="6">
    <source>
        <dbReference type="EMBL" id="AOZ95831.1"/>
    </source>
</evidence>
<evidence type="ECO:0000256" key="4">
    <source>
        <dbReference type="ARBA" id="ARBA00022967"/>
    </source>
</evidence>
<organism evidence="6 7">
    <name type="scientific">Butyrivibrio hungatei</name>
    <dbReference type="NCBI Taxonomy" id="185008"/>
    <lineage>
        <taxon>Bacteria</taxon>
        <taxon>Bacillati</taxon>
        <taxon>Bacillota</taxon>
        <taxon>Clostridia</taxon>
        <taxon>Lachnospirales</taxon>
        <taxon>Lachnospiraceae</taxon>
        <taxon>Butyrivibrio</taxon>
    </lineage>
</organism>
<evidence type="ECO:0000256" key="3">
    <source>
        <dbReference type="ARBA" id="ARBA00022840"/>
    </source>
</evidence>
<dbReference type="InterPro" id="IPR003593">
    <property type="entry name" value="AAA+_ATPase"/>
</dbReference>
<name>A0A1D9P029_9FIRM</name>
<sequence>MLLEVKNLSCGYGKTPLDNPVVKNISFTLDEGKSLAILGANGSGKTTLLRAIGGVIEYDGSISMLGREIGSLKRKEIAAMQATFSQLSTLYFSYTIEETVMLGRYLYSTRFMGILSEKDKEIVDKCLKQNGLYQIKDKQIGELSGGQLQRVFLARTLAQETPVLMLDEPTNHLDLKYQDELMSFLNEWKTQSTTLSDGTVVKNTLIGVFHDINLALGIADEVLFVREGEILAKGSVEEVLTDENLKLAYDMDVSSYMKKQLNYWK</sequence>
<dbReference type="CDD" id="cd03214">
    <property type="entry name" value="ABC_Iron-Siderophores_B12_Hemin"/>
    <property type="match status" value="1"/>
</dbReference>
<dbReference type="InterPro" id="IPR003439">
    <property type="entry name" value="ABC_transporter-like_ATP-bd"/>
</dbReference>
<evidence type="ECO:0000256" key="2">
    <source>
        <dbReference type="ARBA" id="ARBA00022741"/>
    </source>
</evidence>
<keyword evidence="1" id="KW-0813">Transport</keyword>
<evidence type="ECO:0000313" key="7">
    <source>
        <dbReference type="Proteomes" id="UP000179284"/>
    </source>
</evidence>
<dbReference type="SMART" id="SM00382">
    <property type="entry name" value="AAA"/>
    <property type="match status" value="1"/>
</dbReference>
<dbReference type="EMBL" id="CP017831">
    <property type="protein sequence ID" value="AOZ95831.1"/>
    <property type="molecule type" value="Genomic_DNA"/>
</dbReference>
<accession>A0A1D9P029</accession>
<dbReference type="FunFam" id="3.40.50.300:FF:000134">
    <property type="entry name" value="Iron-enterobactin ABC transporter ATP-binding protein"/>
    <property type="match status" value="1"/>
</dbReference>
<dbReference type="GO" id="GO:0005524">
    <property type="term" value="F:ATP binding"/>
    <property type="evidence" value="ECO:0007669"/>
    <property type="project" value="UniProtKB-KW"/>
</dbReference>
<dbReference type="Gene3D" id="3.40.50.300">
    <property type="entry name" value="P-loop containing nucleotide triphosphate hydrolases"/>
    <property type="match status" value="1"/>
</dbReference>
<dbReference type="PANTHER" id="PTHR42794">
    <property type="entry name" value="HEMIN IMPORT ATP-BINDING PROTEIN HMUV"/>
    <property type="match status" value="1"/>
</dbReference>
<dbReference type="SUPFAM" id="SSF52540">
    <property type="entry name" value="P-loop containing nucleoside triphosphate hydrolases"/>
    <property type="match status" value="1"/>
</dbReference>
<dbReference type="RefSeq" id="WP_202816792.1">
    <property type="nucleotide sequence ID" value="NZ_CP017831.1"/>
</dbReference>
<keyword evidence="7" id="KW-1185">Reference proteome</keyword>
<gene>
    <name evidence="6" type="ORF">bhn_I0797</name>
</gene>
<dbReference type="PROSITE" id="PS50893">
    <property type="entry name" value="ABC_TRANSPORTER_2"/>
    <property type="match status" value="1"/>
</dbReference>
<keyword evidence="2" id="KW-0547">Nucleotide-binding</keyword>
<dbReference type="InterPro" id="IPR017871">
    <property type="entry name" value="ABC_transporter-like_CS"/>
</dbReference>
<keyword evidence="4" id="KW-1278">Translocase</keyword>
<dbReference type="KEGG" id="bhu:bhn_I0797"/>
<dbReference type="InterPro" id="IPR027417">
    <property type="entry name" value="P-loop_NTPase"/>
</dbReference>
<feature type="domain" description="ABC transporter" evidence="5">
    <location>
        <begin position="3"/>
        <end position="252"/>
    </location>
</feature>
<protein>
    <submittedName>
        <fullName evidence="6">Iron ABC transporter ATP-binding protein</fullName>
    </submittedName>
</protein>
<evidence type="ECO:0000256" key="1">
    <source>
        <dbReference type="ARBA" id="ARBA00022448"/>
    </source>
</evidence>
<dbReference type="PROSITE" id="PS00211">
    <property type="entry name" value="ABC_TRANSPORTER_1"/>
    <property type="match status" value="1"/>
</dbReference>
<proteinExistence type="predicted"/>
<dbReference type="GO" id="GO:0016887">
    <property type="term" value="F:ATP hydrolysis activity"/>
    <property type="evidence" value="ECO:0007669"/>
    <property type="project" value="InterPro"/>
</dbReference>
<dbReference type="Pfam" id="PF00005">
    <property type="entry name" value="ABC_tran"/>
    <property type="match status" value="1"/>
</dbReference>
<dbReference type="PANTHER" id="PTHR42794:SF1">
    <property type="entry name" value="HEMIN IMPORT ATP-BINDING PROTEIN HMUV"/>
    <property type="match status" value="1"/>
</dbReference>
<reference evidence="7" key="1">
    <citation type="submission" date="2016-10" db="EMBL/GenBank/DDBJ databases">
        <title>The complete genome sequence of the rumen bacterium Butyrivibrio hungatei MB2003.</title>
        <authorList>
            <person name="Palevich N."/>
            <person name="Kelly W.J."/>
            <person name="Leahy S.C."/>
            <person name="Altermann E."/>
            <person name="Rakonjac J."/>
            <person name="Attwood G.T."/>
        </authorList>
    </citation>
    <scope>NUCLEOTIDE SEQUENCE [LARGE SCALE GENOMIC DNA]</scope>
    <source>
        <strain evidence="7">MB2003</strain>
    </source>
</reference>
<dbReference type="Proteomes" id="UP000179284">
    <property type="component" value="Chromosome I"/>
</dbReference>
<evidence type="ECO:0000259" key="5">
    <source>
        <dbReference type="PROSITE" id="PS50893"/>
    </source>
</evidence>
<keyword evidence="3 6" id="KW-0067">ATP-binding</keyword>
<dbReference type="AlphaFoldDB" id="A0A1D9P029"/>